<reference evidence="2" key="1">
    <citation type="submission" date="2022-05" db="EMBL/GenBank/DDBJ databases">
        <authorList>
            <person name="Pankratov T."/>
        </authorList>
    </citation>
    <scope>NUCLEOTIDE SEQUENCE</scope>
    <source>
        <strain evidence="2">BP6-180914</strain>
    </source>
</reference>
<accession>A0AA41ZB35</accession>
<protein>
    <submittedName>
        <fullName evidence="2">Uncharacterized protein</fullName>
    </submittedName>
</protein>
<organism evidence="2 3">
    <name type="scientific">Lichenifustis flavocetrariae</name>
    <dbReference type="NCBI Taxonomy" id="2949735"/>
    <lineage>
        <taxon>Bacteria</taxon>
        <taxon>Pseudomonadati</taxon>
        <taxon>Pseudomonadota</taxon>
        <taxon>Alphaproteobacteria</taxon>
        <taxon>Hyphomicrobiales</taxon>
        <taxon>Lichenihabitantaceae</taxon>
        <taxon>Lichenifustis</taxon>
    </lineage>
</organism>
<feature type="region of interest" description="Disordered" evidence="1">
    <location>
        <begin position="1"/>
        <end position="22"/>
    </location>
</feature>
<dbReference type="AlphaFoldDB" id="A0AA41ZB35"/>
<keyword evidence="3" id="KW-1185">Reference proteome</keyword>
<dbReference type="RefSeq" id="WP_282589003.1">
    <property type="nucleotide sequence ID" value="NZ_JAMOIM010000057.1"/>
</dbReference>
<gene>
    <name evidence="2" type="ORF">M8523_32480</name>
</gene>
<dbReference type="Proteomes" id="UP001165667">
    <property type="component" value="Unassembled WGS sequence"/>
</dbReference>
<evidence type="ECO:0000256" key="1">
    <source>
        <dbReference type="SAM" id="MobiDB-lite"/>
    </source>
</evidence>
<dbReference type="EMBL" id="JAMOIM010000057">
    <property type="protein sequence ID" value="MCW6512627.1"/>
    <property type="molecule type" value="Genomic_DNA"/>
</dbReference>
<name>A0AA41ZB35_9HYPH</name>
<sequence length="98" mass="10509">MSDAATDTAPVKMRGPARLPEEGSLRGAIEGLLKQRSGVEAIQELEMIVKLGQEAARLVEDFYASGAPAGVLRIEIEADLDGKGREIKLRDYASPRAS</sequence>
<comment type="caution">
    <text evidence="2">The sequence shown here is derived from an EMBL/GenBank/DDBJ whole genome shotgun (WGS) entry which is preliminary data.</text>
</comment>
<proteinExistence type="predicted"/>
<evidence type="ECO:0000313" key="2">
    <source>
        <dbReference type="EMBL" id="MCW6512627.1"/>
    </source>
</evidence>
<evidence type="ECO:0000313" key="3">
    <source>
        <dbReference type="Proteomes" id="UP001165667"/>
    </source>
</evidence>